<dbReference type="Proteomes" id="UP000015267">
    <property type="component" value="Unassembled WGS sequence"/>
</dbReference>
<reference evidence="1 2" key="1">
    <citation type="submission" date="2012-10" db="EMBL/GenBank/DDBJ databases">
        <authorList>
            <person name="Zadoks R.N."/>
            <person name="Moroni P."/>
            <person name="Richards V.P."/>
            <person name="Durkin S.A.S."/>
            <person name="Kim M."/>
            <person name="Pavinski Bitar P.D."/>
            <person name="Stanhope M.J."/>
            <person name="Town C.D."/>
            <person name="Venter J.C."/>
        </authorList>
    </citation>
    <scope>NUCLEOTIDE SEQUENCE [LARGE SCALE GENOMIC DNA]</scope>
    <source>
        <strain evidence="1 2">CCUG 29376</strain>
    </source>
</reference>
<dbReference type="EMBL" id="ANDB01000017">
    <property type="protein sequence ID" value="EPW16407.1"/>
    <property type="molecule type" value="Genomic_DNA"/>
</dbReference>
<evidence type="ECO:0008006" key="3">
    <source>
        <dbReference type="Google" id="ProtNLM"/>
    </source>
</evidence>
<evidence type="ECO:0000313" key="1">
    <source>
        <dbReference type="EMBL" id="EPW16407.1"/>
    </source>
</evidence>
<gene>
    <name evidence="1" type="ORF">SAG0055_04620</name>
</gene>
<proteinExistence type="predicted"/>
<name>A0AAV3JMZ2_STRAG</name>
<organism evidence="1 2">
    <name type="scientific">Streptococcus agalactiae CCUG 29376</name>
    <dbReference type="NCBI Taxonomy" id="1105255"/>
    <lineage>
        <taxon>Bacteria</taxon>
        <taxon>Bacillati</taxon>
        <taxon>Bacillota</taxon>
        <taxon>Bacilli</taxon>
        <taxon>Lactobacillales</taxon>
        <taxon>Streptococcaceae</taxon>
        <taxon>Streptococcus</taxon>
    </lineage>
</organism>
<accession>A0AAV3JMZ2</accession>
<dbReference type="AlphaFoldDB" id="A0AAV3JMZ2"/>
<evidence type="ECO:0000313" key="2">
    <source>
        <dbReference type="Proteomes" id="UP000015267"/>
    </source>
</evidence>
<protein>
    <recommendedName>
        <fullName evidence="3">Phage protein</fullName>
    </recommendedName>
</protein>
<sequence length="57" mass="6761">MNEELGVLVNPKRAYYVGNNRDGLPVYTVNTEYAHKCTRKEAEQFPQFRWVSLEELR</sequence>
<comment type="caution">
    <text evidence="1">The sequence shown here is derived from an EMBL/GenBank/DDBJ whole genome shotgun (WGS) entry which is preliminary data.</text>
</comment>